<dbReference type="Pfam" id="PF05305">
    <property type="entry name" value="DUF732"/>
    <property type="match status" value="1"/>
</dbReference>
<feature type="signal peptide" evidence="1">
    <location>
        <begin position="1"/>
        <end position="18"/>
    </location>
</feature>
<gene>
    <name evidence="3" type="ORF">BHQ17_03590</name>
</gene>
<evidence type="ECO:0000313" key="3">
    <source>
        <dbReference type="EMBL" id="ODQ95822.1"/>
    </source>
</evidence>
<dbReference type="InterPro" id="IPR007969">
    <property type="entry name" value="DUF732"/>
</dbReference>
<name>A0A1E3S2A5_9MYCO</name>
<evidence type="ECO:0000259" key="2">
    <source>
        <dbReference type="Pfam" id="PF05305"/>
    </source>
</evidence>
<evidence type="ECO:0000313" key="4">
    <source>
        <dbReference type="Proteomes" id="UP000094243"/>
    </source>
</evidence>
<protein>
    <recommendedName>
        <fullName evidence="2">DUF732 domain-containing protein</fullName>
    </recommendedName>
</protein>
<dbReference type="AlphaFoldDB" id="A0A1E3S2A5"/>
<keyword evidence="1" id="KW-0732">Signal</keyword>
<organism evidence="3 4">
    <name type="scientific">Mycolicibacterium holsaticum</name>
    <dbReference type="NCBI Taxonomy" id="152142"/>
    <lineage>
        <taxon>Bacteria</taxon>
        <taxon>Bacillati</taxon>
        <taxon>Actinomycetota</taxon>
        <taxon>Actinomycetes</taxon>
        <taxon>Mycobacteriales</taxon>
        <taxon>Mycobacteriaceae</taxon>
        <taxon>Mycolicibacterium</taxon>
    </lineage>
</organism>
<dbReference type="EMBL" id="MIGZ01000012">
    <property type="protein sequence ID" value="ODQ95822.1"/>
    <property type="molecule type" value="Genomic_DNA"/>
</dbReference>
<comment type="caution">
    <text evidence="3">The sequence shown here is derived from an EMBL/GenBank/DDBJ whole genome shotgun (WGS) entry which is preliminary data.</text>
</comment>
<feature type="chain" id="PRO_5009135466" description="DUF732 domain-containing protein" evidence="1">
    <location>
        <begin position="19"/>
        <end position="110"/>
    </location>
</feature>
<proteinExistence type="predicted"/>
<accession>A0A1E3S2A5</accession>
<reference evidence="4" key="1">
    <citation type="submission" date="2016-09" db="EMBL/GenBank/DDBJ databases">
        <authorList>
            <person name="Greninger A.L."/>
            <person name="Jerome K.R."/>
            <person name="Mcnair B."/>
            <person name="Wallis C."/>
            <person name="Fang F."/>
        </authorList>
    </citation>
    <scope>NUCLEOTIDE SEQUENCE [LARGE SCALE GENOMIC DNA]</scope>
    <source>
        <strain evidence="4">M7</strain>
    </source>
</reference>
<dbReference type="Proteomes" id="UP000094243">
    <property type="component" value="Unassembled WGS sequence"/>
</dbReference>
<sequence>MTIGATAAAALLAAPAHADPIDDTFLAALTDGGVPFTNPVDTVALGKAVCPLLVEPGKSFAAAYSTVANNGVPPQMAAFFTGIAISMYCPQMVSSLGNGTVLDWLPLPGR</sequence>
<feature type="domain" description="DUF732" evidence="2">
    <location>
        <begin position="22"/>
        <end position="91"/>
    </location>
</feature>
<keyword evidence="4" id="KW-1185">Reference proteome</keyword>
<evidence type="ECO:0000256" key="1">
    <source>
        <dbReference type="SAM" id="SignalP"/>
    </source>
</evidence>